<dbReference type="SMART" id="SM00382">
    <property type="entry name" value="AAA"/>
    <property type="match status" value="1"/>
</dbReference>
<dbReference type="Pfam" id="PF19055">
    <property type="entry name" value="ABC2_membrane_7"/>
    <property type="match status" value="1"/>
</dbReference>
<dbReference type="GeneID" id="17042721"/>
<dbReference type="InterPro" id="IPR003593">
    <property type="entry name" value="AAA+_ATPase"/>
</dbReference>
<dbReference type="InterPro" id="IPR027417">
    <property type="entry name" value="P-loop_NTPase"/>
</dbReference>
<protein>
    <recommendedName>
        <fullName evidence="9">ABC transporter domain-containing protein</fullName>
    </recommendedName>
</protein>
<evidence type="ECO:0000256" key="2">
    <source>
        <dbReference type="ARBA" id="ARBA00022448"/>
    </source>
</evidence>
<gene>
    <name evidence="10" type="ORF">COCSUDRAFT_36047</name>
</gene>
<dbReference type="EMBL" id="AGSI01000005">
    <property type="protein sequence ID" value="EIE24720.1"/>
    <property type="molecule type" value="Genomic_DNA"/>
</dbReference>
<dbReference type="GO" id="GO:0016887">
    <property type="term" value="F:ATP hydrolysis activity"/>
    <property type="evidence" value="ECO:0007669"/>
    <property type="project" value="InterPro"/>
</dbReference>
<dbReference type="InterPro" id="IPR017871">
    <property type="entry name" value="ABC_transporter-like_CS"/>
</dbReference>
<dbReference type="PANTHER" id="PTHR48041:SF41">
    <property type="entry name" value="ABC TRANSPORTER G FAMILY"/>
    <property type="match status" value="1"/>
</dbReference>
<dbReference type="OrthoDB" id="66620at2759"/>
<feature type="transmembrane region" description="Helical" evidence="8">
    <location>
        <begin position="490"/>
        <end position="508"/>
    </location>
</feature>
<dbReference type="Pfam" id="PF01061">
    <property type="entry name" value="ABC2_membrane"/>
    <property type="match status" value="1"/>
</dbReference>
<proteinExistence type="predicted"/>
<feature type="transmembrane region" description="Helical" evidence="8">
    <location>
        <begin position="547"/>
        <end position="567"/>
    </location>
</feature>
<keyword evidence="7 8" id="KW-0472">Membrane</keyword>
<dbReference type="Gene3D" id="3.40.50.300">
    <property type="entry name" value="P-loop containing nucleotide triphosphate hydrolases"/>
    <property type="match status" value="1"/>
</dbReference>
<dbReference type="InterPro" id="IPR043926">
    <property type="entry name" value="ABCG_dom"/>
</dbReference>
<keyword evidence="2" id="KW-0813">Transport</keyword>
<reference evidence="10 11" key="1">
    <citation type="journal article" date="2012" name="Genome Biol.">
        <title>The genome of the polar eukaryotic microalga coccomyxa subellipsoidea reveals traits of cold adaptation.</title>
        <authorList>
            <person name="Blanc G."/>
            <person name="Agarkova I."/>
            <person name="Grimwood J."/>
            <person name="Kuo A."/>
            <person name="Brueggeman A."/>
            <person name="Dunigan D."/>
            <person name="Gurnon J."/>
            <person name="Ladunga I."/>
            <person name="Lindquist E."/>
            <person name="Lucas S."/>
            <person name="Pangilinan J."/>
            <person name="Proschold T."/>
            <person name="Salamov A."/>
            <person name="Schmutz J."/>
            <person name="Weeks D."/>
            <person name="Yamada T."/>
            <person name="Claverie J.M."/>
            <person name="Grigoriev I."/>
            <person name="Van Etten J."/>
            <person name="Lomsadze A."/>
            <person name="Borodovsky M."/>
        </authorList>
    </citation>
    <scope>NUCLEOTIDE SEQUENCE [LARGE SCALE GENOMIC DNA]</scope>
    <source>
        <strain evidence="10 11">C-169</strain>
    </source>
</reference>
<dbReference type="GO" id="GO:0016020">
    <property type="term" value="C:membrane"/>
    <property type="evidence" value="ECO:0007669"/>
    <property type="project" value="UniProtKB-SubCell"/>
</dbReference>
<evidence type="ECO:0000256" key="6">
    <source>
        <dbReference type="ARBA" id="ARBA00022989"/>
    </source>
</evidence>
<sequence length="670" mass="71780">MGSGTVDFLLGAAVIALPQYQIPVLLGTASISILRSIRRRRCKHRKSLPDPSNAAVTDGVSTRQHVDLRFTDVRCSITNKTGVTKTILQNIGGEAKPGRLLAIMGPSGGGKTSLLNALAGQVPSTKGMELQGNITVNGAPQTDSNHRQAYVQQEDLFYSQLTVRETLNMAAALRLPKHMLAEEKEAAVADLIQRLGLVQSADTPVGDAKKRGLSGGEKKRLSIGSELLGSPMLLFLDEPTTGLDSFQAEKVMQTLKDLANEGKTVVCSIHQPRSSIFSMFDDLLLLSEGQIVYSGPAKGVISHFESLGYPIPANYNPAEFIADLISIDSSAATAEEASRERVEKLKAAFKQKAASAPSGGAKDSVVSAPVASAKSSDDASPCSWPQQAKLLFKRSWRQISRDKATNVARAMSNVSSAIIFGGIFWRMGRSQTSIQDRMGLMQVGAINAAMSSLIKTLNVFPKERVLVQRERAKGSYATAPYFAAKLAAESPIGAIFPLLFAAIVYPSAGLHPKLSRFARFCGILTLESFTATSLGLAVGSFAPSTDAALAIGPGIMVLFIVFGGYYVNAGNVPRALRWIPSVSLIKHAFEGLCDNEFPGLDFEPVSADGAGDILKGEQVLNRLGFKDSSVAKTARAQARVLAFNYWLTYCILKAKKPAFQRMDPVPGRTI</sequence>
<dbReference type="Pfam" id="PF00005">
    <property type="entry name" value="ABC_tran"/>
    <property type="match status" value="1"/>
</dbReference>
<dbReference type="GO" id="GO:0005524">
    <property type="term" value="F:ATP binding"/>
    <property type="evidence" value="ECO:0007669"/>
    <property type="project" value="UniProtKB-KW"/>
</dbReference>
<dbReference type="PANTHER" id="PTHR48041">
    <property type="entry name" value="ABC TRANSPORTER G FAMILY MEMBER 28"/>
    <property type="match status" value="1"/>
</dbReference>
<dbReference type="FunFam" id="3.40.50.300:FF:000903">
    <property type="entry name" value="ABC transporter G family member 7"/>
    <property type="match status" value="1"/>
</dbReference>
<keyword evidence="5" id="KW-0067">ATP-binding</keyword>
<dbReference type="GO" id="GO:0140359">
    <property type="term" value="F:ABC-type transporter activity"/>
    <property type="evidence" value="ECO:0007669"/>
    <property type="project" value="InterPro"/>
</dbReference>
<dbReference type="RefSeq" id="XP_005649264.1">
    <property type="nucleotide sequence ID" value="XM_005649207.1"/>
</dbReference>
<evidence type="ECO:0000256" key="4">
    <source>
        <dbReference type="ARBA" id="ARBA00022741"/>
    </source>
</evidence>
<evidence type="ECO:0000313" key="10">
    <source>
        <dbReference type="EMBL" id="EIE24720.1"/>
    </source>
</evidence>
<dbReference type="eggNOG" id="KOG0061">
    <property type="taxonomic scope" value="Eukaryota"/>
</dbReference>
<feature type="transmembrane region" description="Helical" evidence="8">
    <location>
        <begin position="407"/>
        <end position="428"/>
    </location>
</feature>
<keyword evidence="4" id="KW-0547">Nucleotide-binding</keyword>
<comment type="caution">
    <text evidence="10">The sequence shown here is derived from an EMBL/GenBank/DDBJ whole genome shotgun (WGS) entry which is preliminary data.</text>
</comment>
<accession>I0Z251</accession>
<evidence type="ECO:0000256" key="7">
    <source>
        <dbReference type="ARBA" id="ARBA00023136"/>
    </source>
</evidence>
<feature type="domain" description="ABC transporter" evidence="9">
    <location>
        <begin position="68"/>
        <end position="313"/>
    </location>
</feature>
<dbReference type="PROSITE" id="PS00211">
    <property type="entry name" value="ABC_TRANSPORTER_1"/>
    <property type="match status" value="1"/>
</dbReference>
<comment type="subcellular location">
    <subcellularLocation>
        <location evidence="1">Membrane</location>
        <topology evidence="1">Multi-pass membrane protein</topology>
    </subcellularLocation>
</comment>
<evidence type="ECO:0000256" key="1">
    <source>
        <dbReference type="ARBA" id="ARBA00004141"/>
    </source>
</evidence>
<evidence type="ECO:0000313" key="11">
    <source>
        <dbReference type="Proteomes" id="UP000007264"/>
    </source>
</evidence>
<dbReference type="InterPro" id="IPR050352">
    <property type="entry name" value="ABCG_transporters"/>
</dbReference>
<dbReference type="InterPro" id="IPR013525">
    <property type="entry name" value="ABC2_TM"/>
</dbReference>
<dbReference type="SUPFAM" id="SSF52540">
    <property type="entry name" value="P-loop containing nucleoside triphosphate hydrolases"/>
    <property type="match status" value="1"/>
</dbReference>
<evidence type="ECO:0000256" key="3">
    <source>
        <dbReference type="ARBA" id="ARBA00022692"/>
    </source>
</evidence>
<keyword evidence="3 8" id="KW-0812">Transmembrane</keyword>
<evidence type="ECO:0000256" key="8">
    <source>
        <dbReference type="SAM" id="Phobius"/>
    </source>
</evidence>
<feature type="transmembrane region" description="Helical" evidence="8">
    <location>
        <begin position="20"/>
        <end position="37"/>
    </location>
</feature>
<keyword evidence="6 8" id="KW-1133">Transmembrane helix</keyword>
<dbReference type="Proteomes" id="UP000007264">
    <property type="component" value="Unassembled WGS sequence"/>
</dbReference>
<dbReference type="CDD" id="cd03213">
    <property type="entry name" value="ABCG_EPDR"/>
    <property type="match status" value="1"/>
</dbReference>
<evidence type="ECO:0000259" key="9">
    <source>
        <dbReference type="PROSITE" id="PS50893"/>
    </source>
</evidence>
<dbReference type="InterPro" id="IPR003439">
    <property type="entry name" value="ABC_transporter-like_ATP-bd"/>
</dbReference>
<dbReference type="PROSITE" id="PS50893">
    <property type="entry name" value="ABC_TRANSPORTER_2"/>
    <property type="match status" value="1"/>
</dbReference>
<dbReference type="AlphaFoldDB" id="I0Z251"/>
<name>I0Z251_COCSC</name>
<evidence type="ECO:0000256" key="5">
    <source>
        <dbReference type="ARBA" id="ARBA00022840"/>
    </source>
</evidence>
<dbReference type="KEGG" id="csl:COCSUDRAFT_36047"/>
<keyword evidence="11" id="KW-1185">Reference proteome</keyword>
<organism evidence="10 11">
    <name type="scientific">Coccomyxa subellipsoidea (strain C-169)</name>
    <name type="common">Green microalga</name>
    <dbReference type="NCBI Taxonomy" id="574566"/>
    <lineage>
        <taxon>Eukaryota</taxon>
        <taxon>Viridiplantae</taxon>
        <taxon>Chlorophyta</taxon>
        <taxon>core chlorophytes</taxon>
        <taxon>Trebouxiophyceae</taxon>
        <taxon>Trebouxiophyceae incertae sedis</taxon>
        <taxon>Coccomyxaceae</taxon>
        <taxon>Coccomyxa</taxon>
        <taxon>Coccomyxa subellipsoidea</taxon>
    </lineage>
</organism>